<accession>A0A084XWM3</accession>
<evidence type="ECO:0000313" key="2">
    <source>
        <dbReference type="Proteomes" id="UP000019812"/>
    </source>
</evidence>
<dbReference type="EMBL" id="JDSS02000037">
    <property type="protein sequence ID" value="KFB66867.1"/>
    <property type="molecule type" value="Genomic_DNA"/>
</dbReference>
<dbReference type="STRING" id="1457154.CAPSK01_003806"/>
<dbReference type="Pfam" id="PF10711">
    <property type="entry name" value="DUF2513"/>
    <property type="match status" value="1"/>
</dbReference>
<sequence length="122" mass="13917">MVRNFDLYRAILQRLEDCETPNSAVNAKDFSPYGEQEVAHHMRMLDEKGLIKANIIESSEGNNLIDAALARRITDSGYDLLDSMRNDTLWTKIKAHFKERSVDMTIDLVKAIGKRFAEVMLA</sequence>
<dbReference type="Proteomes" id="UP000019812">
    <property type="component" value="Unassembled WGS sequence"/>
</dbReference>
<gene>
    <name evidence="1" type="ORF">CAPSK01_003806</name>
</gene>
<name>A0A084XWM3_9PROT</name>
<evidence type="ECO:0000313" key="1">
    <source>
        <dbReference type="EMBL" id="KFB66867.1"/>
    </source>
</evidence>
<dbReference type="AlphaFoldDB" id="A0A084XWM3"/>
<dbReference type="RefSeq" id="WP_034929147.1">
    <property type="nucleotide sequence ID" value="NZ_JDSS02000037.1"/>
</dbReference>
<comment type="caution">
    <text evidence="1">The sequence shown here is derived from an EMBL/GenBank/DDBJ whole genome shotgun (WGS) entry which is preliminary data.</text>
</comment>
<reference evidence="1 2" key="1">
    <citation type="submission" date="2014-07" db="EMBL/GenBank/DDBJ databases">
        <title>Expanding our view of genomic diversity in Candidatus Accumulibacter clades.</title>
        <authorList>
            <person name="Skennerton C.T."/>
            <person name="Barr J.J."/>
            <person name="Slater F.R."/>
            <person name="Bond P.L."/>
            <person name="Tyson G.W."/>
        </authorList>
    </citation>
    <scope>NUCLEOTIDE SEQUENCE [LARGE SCALE GENOMIC DNA]</scope>
    <source>
        <strain evidence="2">SK-01</strain>
    </source>
</reference>
<protein>
    <recommendedName>
        <fullName evidence="3">DUF2513 domain-containing protein</fullName>
    </recommendedName>
</protein>
<organism evidence="1 2">
    <name type="scientific">Candidatus Accumulibacter vicinus</name>
    <dbReference type="NCBI Taxonomy" id="2954382"/>
    <lineage>
        <taxon>Bacteria</taxon>
        <taxon>Pseudomonadati</taxon>
        <taxon>Pseudomonadota</taxon>
        <taxon>Betaproteobacteria</taxon>
        <taxon>Candidatus Accumulibacter</taxon>
    </lineage>
</organism>
<proteinExistence type="predicted"/>
<dbReference type="InterPro" id="IPR019650">
    <property type="entry name" value="DUF2513"/>
</dbReference>
<evidence type="ECO:0008006" key="3">
    <source>
        <dbReference type="Google" id="ProtNLM"/>
    </source>
</evidence>